<evidence type="ECO:0000256" key="3">
    <source>
        <dbReference type="ARBA" id="ARBA00012438"/>
    </source>
</evidence>
<comment type="catalytic activity">
    <reaction evidence="1">
        <text>ATP + protein L-histidine = ADP + protein N-phospho-L-histidine.</text>
        <dbReference type="EC" id="2.7.13.3"/>
    </reaction>
</comment>
<evidence type="ECO:0000256" key="4">
    <source>
        <dbReference type="ARBA" id="ARBA00022475"/>
    </source>
</evidence>
<evidence type="ECO:0000256" key="12">
    <source>
        <dbReference type="SAM" id="Phobius"/>
    </source>
</evidence>
<keyword evidence="4" id="KW-1003">Cell membrane</keyword>
<dbReference type="EC" id="2.7.13.3" evidence="3"/>
<dbReference type="InterPro" id="IPR050640">
    <property type="entry name" value="Bact_2-comp_sensor_kinase"/>
</dbReference>
<dbReference type="Proteomes" id="UP001234495">
    <property type="component" value="Unassembled WGS sequence"/>
</dbReference>
<organism evidence="15 16">
    <name type="scientific">Metabacillus malikii</name>
    <dbReference type="NCBI Taxonomy" id="1504265"/>
    <lineage>
        <taxon>Bacteria</taxon>
        <taxon>Bacillati</taxon>
        <taxon>Bacillota</taxon>
        <taxon>Bacilli</taxon>
        <taxon>Bacillales</taxon>
        <taxon>Bacillaceae</taxon>
        <taxon>Metabacillus</taxon>
    </lineage>
</organism>
<comment type="caution">
    <text evidence="15">The sequence shown here is derived from an EMBL/GenBank/DDBJ whole genome shotgun (WGS) entry which is preliminary data.</text>
</comment>
<evidence type="ECO:0000256" key="8">
    <source>
        <dbReference type="ARBA" id="ARBA00022777"/>
    </source>
</evidence>
<keyword evidence="12" id="KW-0812">Transmembrane</keyword>
<dbReference type="InterPro" id="IPR005467">
    <property type="entry name" value="His_kinase_dom"/>
</dbReference>
<dbReference type="PROSITE" id="PS50885">
    <property type="entry name" value="HAMP"/>
    <property type="match status" value="1"/>
</dbReference>
<sequence>MKDKLNDIKLRNKLIFAFIFVVFVPVVIVGGYLTNELRKLALDDAKQEAETNMERVTERTMEVLKIPFYISNNLIYDQRLMQVVKTDYKKPYDVVLSYREFHVFHNYRQIYHNEIKHIKFYTENDTLLNNWQIIPVNNQIANTDWYKTAINGNGFARWLHLEDDTNHQHNYLSYIRKIDFVDFETKGVLVIQLKPSVFNLILSQESQPIMLVDEENHIISSNQREYIGNNLHSVIDANILTGNKKGVFQGIVGGKATHIFVNPIQLEGSLNQLKLISIIEDESIAKNANMFRNLGLIVVIFSFCIALLFIYYLSKVLTKRLSTLSHQINKIGNGNFNTHIFIDGKDEIGQLSKHLNIMVTNIKQLLHEVYESNRQKTLLERKQNEIKFKMMASQINPHFLFNSLESIRMKANIKGDKEIARIVKLLGKLMRNSIEVGSRNVKLSSEMEVVKSYLEIQKFRHGDRLNYEMIVDDAALDIPIPPLIIQPLVENAVIHGVENNQSGGSVLVKAVVSEAKLIVSVSDNGTGISVQKRQEIYQVLNEVEEKEGTRIGLRNVHQRLQLTYGNETGLTIQSNEHEGTKVSFFIPIKEGLG</sequence>
<dbReference type="EMBL" id="JAUSUD010000007">
    <property type="protein sequence ID" value="MDQ0230748.1"/>
    <property type="molecule type" value="Genomic_DNA"/>
</dbReference>
<evidence type="ECO:0000259" key="13">
    <source>
        <dbReference type="PROSITE" id="PS50109"/>
    </source>
</evidence>
<dbReference type="CDD" id="cd06225">
    <property type="entry name" value="HAMP"/>
    <property type="match status" value="1"/>
</dbReference>
<evidence type="ECO:0000256" key="9">
    <source>
        <dbReference type="ARBA" id="ARBA00022840"/>
    </source>
</evidence>
<evidence type="ECO:0000256" key="6">
    <source>
        <dbReference type="ARBA" id="ARBA00022679"/>
    </source>
</evidence>
<feature type="transmembrane region" description="Helical" evidence="12">
    <location>
        <begin position="12"/>
        <end position="33"/>
    </location>
</feature>
<keyword evidence="6 15" id="KW-0808">Transferase</keyword>
<dbReference type="InterPro" id="IPR004358">
    <property type="entry name" value="Sig_transdc_His_kin-like_C"/>
</dbReference>
<dbReference type="PRINTS" id="PR00344">
    <property type="entry name" value="BCTRLSENSOR"/>
</dbReference>
<evidence type="ECO:0000256" key="7">
    <source>
        <dbReference type="ARBA" id="ARBA00022741"/>
    </source>
</evidence>
<evidence type="ECO:0000256" key="5">
    <source>
        <dbReference type="ARBA" id="ARBA00022553"/>
    </source>
</evidence>
<keyword evidence="8 15" id="KW-0418">Kinase</keyword>
<dbReference type="Pfam" id="PF06580">
    <property type="entry name" value="His_kinase"/>
    <property type="match status" value="1"/>
</dbReference>
<dbReference type="SMART" id="SM00304">
    <property type="entry name" value="HAMP"/>
    <property type="match status" value="1"/>
</dbReference>
<dbReference type="InterPro" id="IPR036890">
    <property type="entry name" value="HATPase_C_sf"/>
</dbReference>
<comment type="subcellular location">
    <subcellularLocation>
        <location evidence="2">Cell membrane</location>
        <topology evidence="2">Multi-pass membrane protein</topology>
    </subcellularLocation>
</comment>
<evidence type="ECO:0000256" key="10">
    <source>
        <dbReference type="ARBA" id="ARBA00023012"/>
    </source>
</evidence>
<feature type="domain" description="Histidine kinase" evidence="13">
    <location>
        <begin position="484"/>
        <end position="590"/>
    </location>
</feature>
<keyword evidence="11 12" id="KW-0472">Membrane</keyword>
<dbReference type="SMART" id="SM00387">
    <property type="entry name" value="HATPase_c"/>
    <property type="match status" value="1"/>
</dbReference>
<keyword evidence="9" id="KW-0067">ATP-binding</keyword>
<proteinExistence type="predicted"/>
<dbReference type="InterPro" id="IPR003660">
    <property type="entry name" value="HAMP_dom"/>
</dbReference>
<evidence type="ECO:0000313" key="16">
    <source>
        <dbReference type="Proteomes" id="UP001234495"/>
    </source>
</evidence>
<dbReference type="RefSeq" id="WP_307340600.1">
    <property type="nucleotide sequence ID" value="NZ_JAUSUD010000007.1"/>
</dbReference>
<feature type="transmembrane region" description="Helical" evidence="12">
    <location>
        <begin position="294"/>
        <end position="313"/>
    </location>
</feature>
<name>A0ABT9ZGT5_9BACI</name>
<keyword evidence="7" id="KW-0547">Nucleotide-binding</keyword>
<dbReference type="SUPFAM" id="SSF55874">
    <property type="entry name" value="ATPase domain of HSP90 chaperone/DNA topoisomerase II/histidine kinase"/>
    <property type="match status" value="1"/>
</dbReference>
<reference evidence="15 16" key="1">
    <citation type="submission" date="2023-07" db="EMBL/GenBank/DDBJ databases">
        <title>Genomic Encyclopedia of Type Strains, Phase IV (KMG-IV): sequencing the most valuable type-strain genomes for metagenomic binning, comparative biology and taxonomic classification.</title>
        <authorList>
            <person name="Goeker M."/>
        </authorList>
    </citation>
    <scope>NUCLEOTIDE SEQUENCE [LARGE SCALE GENOMIC DNA]</scope>
    <source>
        <strain evidence="15 16">DSM 29005</strain>
    </source>
</reference>
<gene>
    <name evidence="15" type="ORF">J2S19_002004</name>
</gene>
<keyword evidence="5" id="KW-0597">Phosphoprotein</keyword>
<dbReference type="GO" id="GO:0004673">
    <property type="term" value="F:protein histidine kinase activity"/>
    <property type="evidence" value="ECO:0007669"/>
    <property type="project" value="UniProtKB-EC"/>
</dbReference>
<keyword evidence="12" id="KW-1133">Transmembrane helix</keyword>
<dbReference type="PANTHER" id="PTHR34220">
    <property type="entry name" value="SENSOR HISTIDINE KINASE YPDA"/>
    <property type="match status" value="1"/>
</dbReference>
<evidence type="ECO:0000256" key="1">
    <source>
        <dbReference type="ARBA" id="ARBA00000085"/>
    </source>
</evidence>
<evidence type="ECO:0000256" key="2">
    <source>
        <dbReference type="ARBA" id="ARBA00004651"/>
    </source>
</evidence>
<dbReference type="Pfam" id="PF00672">
    <property type="entry name" value="HAMP"/>
    <property type="match status" value="1"/>
</dbReference>
<keyword evidence="16" id="KW-1185">Reference proteome</keyword>
<dbReference type="PROSITE" id="PS50109">
    <property type="entry name" value="HIS_KIN"/>
    <property type="match status" value="1"/>
</dbReference>
<evidence type="ECO:0000256" key="11">
    <source>
        <dbReference type="ARBA" id="ARBA00023136"/>
    </source>
</evidence>
<keyword evidence="10" id="KW-0902">Two-component regulatory system</keyword>
<dbReference type="PANTHER" id="PTHR34220:SF7">
    <property type="entry name" value="SENSOR HISTIDINE KINASE YPDA"/>
    <property type="match status" value="1"/>
</dbReference>
<dbReference type="Gene3D" id="6.10.340.10">
    <property type="match status" value="1"/>
</dbReference>
<feature type="domain" description="HAMP" evidence="14">
    <location>
        <begin position="315"/>
        <end position="367"/>
    </location>
</feature>
<dbReference type="SUPFAM" id="SSF158472">
    <property type="entry name" value="HAMP domain-like"/>
    <property type="match status" value="1"/>
</dbReference>
<dbReference type="InterPro" id="IPR010559">
    <property type="entry name" value="Sig_transdc_His_kin_internal"/>
</dbReference>
<dbReference type="InterPro" id="IPR003594">
    <property type="entry name" value="HATPase_dom"/>
</dbReference>
<dbReference type="Pfam" id="PF02518">
    <property type="entry name" value="HATPase_c"/>
    <property type="match status" value="1"/>
</dbReference>
<dbReference type="Gene3D" id="3.30.565.10">
    <property type="entry name" value="Histidine kinase-like ATPase, C-terminal domain"/>
    <property type="match status" value="1"/>
</dbReference>
<protein>
    <recommendedName>
        <fullName evidence="3">histidine kinase</fullName>
        <ecNumber evidence="3">2.7.13.3</ecNumber>
    </recommendedName>
</protein>
<evidence type="ECO:0000259" key="14">
    <source>
        <dbReference type="PROSITE" id="PS50885"/>
    </source>
</evidence>
<accession>A0ABT9ZGT5</accession>
<evidence type="ECO:0000313" key="15">
    <source>
        <dbReference type="EMBL" id="MDQ0230748.1"/>
    </source>
</evidence>